<protein>
    <recommendedName>
        <fullName evidence="5">ATPase</fullName>
    </recommendedName>
</protein>
<feature type="domain" description="DUF4301" evidence="2">
    <location>
        <begin position="202"/>
        <end position="697"/>
    </location>
</feature>
<sequence>METKTNTNNRFSGLKIVVFGPESSGKTTLAKQLAAKYNAAYVPEFARKYIADKVESTQQNCTFDDILPIAKGQLQSEQEAEQTPANIIFYDTNPLLTAAYSECHYNKIPEELENEIPTLSYDLYLLTEPDIPWEADSIRQHQNQRQDEFRAFKKFLKKRNLPYARIKGTQTERIATASAHIDNLLQLLQNQFKAADYLWVLKHQLSIPNLLQHINIVNNGIAPLQLAAPATPANGILVLEQEQHDELVRIFDEEKANYTLAKFVPASGAASRMFKFLLDFLENYAPDQDTINAYINKHNAKDLAVFLVGIEKFPFYDEVIAELKRNYSNFDRWNKDLKDYYFIKFLLSSRHFNFASKPKAVLPFHKTVARVKTPIDAHLEEALAYIQTKHNAHVHFTISPEFQADFQSIVEAFPNTSSSKIDVSYSVQESATDTIAVANTGLPYYDKKNHLVCRPAGHGALLGNLNRIKADIVFIKNIDNVSDKTLPAISFYKKMLAGKLIQIQKRVFEILQQLEAGVDLQLSNWIEFAQSDLNISASATILSADANFKKAWLFEKLNRPIRVCGMVKNEGEPGGGPFWVLDKHQQKSLQIVESAQINLNDPQQKAIFDGSTHFNPVDLVCAVKDFKGNAFDLHKFVDPDSGFIVEKSKDGQSFKAYELPGLWNGSMADWITIFVEVPLQTFNPVKTVNDLLKPAHQP</sequence>
<dbReference type="SUPFAM" id="SSF52540">
    <property type="entry name" value="P-loop containing nucleoside triphosphate hydrolases"/>
    <property type="match status" value="1"/>
</dbReference>
<dbReference type="PANTHER" id="PTHR37512:SF1">
    <property type="entry name" value="NADR_TTD14 AAA DOMAIN-CONTAINING PROTEIN"/>
    <property type="match status" value="1"/>
</dbReference>
<feature type="domain" description="NadR/Ttd14 AAA" evidence="1">
    <location>
        <begin position="15"/>
        <end position="173"/>
    </location>
</feature>
<evidence type="ECO:0008006" key="5">
    <source>
        <dbReference type="Google" id="ProtNLM"/>
    </source>
</evidence>
<dbReference type="AlphaFoldDB" id="A0A255ZIH8"/>
<dbReference type="InterPro" id="IPR038727">
    <property type="entry name" value="NadR/Ttd14_AAA_dom"/>
</dbReference>
<dbReference type="EMBL" id="NOXX01000220">
    <property type="protein sequence ID" value="OYQ40685.1"/>
    <property type="molecule type" value="Genomic_DNA"/>
</dbReference>
<dbReference type="RefSeq" id="WP_094487280.1">
    <property type="nucleotide sequence ID" value="NZ_NOXX01000220.1"/>
</dbReference>
<dbReference type="Pfam" id="PF13521">
    <property type="entry name" value="AAA_28"/>
    <property type="match status" value="1"/>
</dbReference>
<evidence type="ECO:0000259" key="1">
    <source>
        <dbReference type="Pfam" id="PF13521"/>
    </source>
</evidence>
<dbReference type="InterPro" id="IPR027417">
    <property type="entry name" value="P-loop_NTPase"/>
</dbReference>
<evidence type="ECO:0000259" key="2">
    <source>
        <dbReference type="Pfam" id="PF14134"/>
    </source>
</evidence>
<dbReference type="SUPFAM" id="SSF53448">
    <property type="entry name" value="Nucleotide-diphospho-sugar transferases"/>
    <property type="match status" value="1"/>
</dbReference>
<reference evidence="3 4" key="1">
    <citation type="submission" date="2017-07" db="EMBL/GenBank/DDBJ databases">
        <title>Flavobacterium cyanobacteriorum sp. nov., isolated from cyanobacterial aggregates in a eutrophic lake.</title>
        <authorList>
            <person name="Cai H."/>
        </authorList>
    </citation>
    <scope>NUCLEOTIDE SEQUENCE [LARGE SCALE GENOMIC DNA]</scope>
    <source>
        <strain evidence="3 4">TH167</strain>
    </source>
</reference>
<dbReference type="Pfam" id="PF14134">
    <property type="entry name" value="DUF4301"/>
    <property type="match status" value="1"/>
</dbReference>
<dbReference type="Proteomes" id="UP000216035">
    <property type="component" value="Unassembled WGS sequence"/>
</dbReference>
<evidence type="ECO:0000313" key="4">
    <source>
        <dbReference type="Proteomes" id="UP000216035"/>
    </source>
</evidence>
<dbReference type="InterPro" id="IPR025393">
    <property type="entry name" value="DUF4301"/>
</dbReference>
<dbReference type="Gene3D" id="3.40.50.300">
    <property type="entry name" value="P-loop containing nucleotide triphosphate hydrolases"/>
    <property type="match status" value="1"/>
</dbReference>
<evidence type="ECO:0000313" key="3">
    <source>
        <dbReference type="EMBL" id="OYQ40685.1"/>
    </source>
</evidence>
<organism evidence="3 4">
    <name type="scientific">Flavobacterium aurantiibacter</name>
    <dbReference type="NCBI Taxonomy" id="2023067"/>
    <lineage>
        <taxon>Bacteria</taxon>
        <taxon>Pseudomonadati</taxon>
        <taxon>Bacteroidota</taxon>
        <taxon>Flavobacteriia</taxon>
        <taxon>Flavobacteriales</taxon>
        <taxon>Flavobacteriaceae</taxon>
        <taxon>Flavobacterium</taxon>
    </lineage>
</organism>
<name>A0A255ZIH8_9FLAO</name>
<dbReference type="PANTHER" id="PTHR37512">
    <property type="entry name" value="TRIFUNCTIONAL NAD BIOSYNTHESIS/REGULATOR PROTEIN NADR"/>
    <property type="match status" value="1"/>
</dbReference>
<gene>
    <name evidence="3" type="ORF">CHX27_13485</name>
</gene>
<dbReference type="OrthoDB" id="5572060at2"/>
<proteinExistence type="predicted"/>
<comment type="caution">
    <text evidence="3">The sequence shown here is derived from an EMBL/GenBank/DDBJ whole genome shotgun (WGS) entry which is preliminary data.</text>
</comment>
<keyword evidence="4" id="KW-1185">Reference proteome</keyword>
<dbReference type="InterPro" id="IPR052735">
    <property type="entry name" value="NAD_biosynth-regulator"/>
</dbReference>
<dbReference type="InterPro" id="IPR029044">
    <property type="entry name" value="Nucleotide-diphossugar_trans"/>
</dbReference>
<accession>A0A255ZIH8</accession>